<dbReference type="KEGG" id="gaz:Pan241w_31110"/>
<dbReference type="Proteomes" id="UP000317171">
    <property type="component" value="Chromosome"/>
</dbReference>
<gene>
    <name evidence="1" type="ORF">Pan241w_31110</name>
</gene>
<evidence type="ECO:0000313" key="1">
    <source>
        <dbReference type="EMBL" id="QDT43016.1"/>
    </source>
</evidence>
<protein>
    <submittedName>
        <fullName evidence="1">Uncharacterized protein</fullName>
    </submittedName>
</protein>
<keyword evidence="2" id="KW-1185">Reference proteome</keyword>
<organism evidence="1 2">
    <name type="scientific">Gimesia alba</name>
    <dbReference type="NCBI Taxonomy" id="2527973"/>
    <lineage>
        <taxon>Bacteria</taxon>
        <taxon>Pseudomonadati</taxon>
        <taxon>Planctomycetota</taxon>
        <taxon>Planctomycetia</taxon>
        <taxon>Planctomycetales</taxon>
        <taxon>Planctomycetaceae</taxon>
        <taxon>Gimesia</taxon>
    </lineage>
</organism>
<proteinExistence type="predicted"/>
<name>A0A517RGL7_9PLAN</name>
<accession>A0A517RGL7</accession>
<sequence length="66" mass="7875">MILFQNQYVQMLDYLIEEEALDQVSHTHDVDYVTHREQTLQEAIYKLYSTRQRKLAGAKEKPLCCQ</sequence>
<evidence type="ECO:0000313" key="2">
    <source>
        <dbReference type="Proteomes" id="UP000317171"/>
    </source>
</evidence>
<dbReference type="AlphaFoldDB" id="A0A517RGL7"/>
<reference evidence="1 2" key="1">
    <citation type="submission" date="2019-02" db="EMBL/GenBank/DDBJ databases">
        <title>Deep-cultivation of Planctomycetes and their phenomic and genomic characterization uncovers novel biology.</title>
        <authorList>
            <person name="Wiegand S."/>
            <person name="Jogler M."/>
            <person name="Boedeker C."/>
            <person name="Pinto D."/>
            <person name="Vollmers J."/>
            <person name="Rivas-Marin E."/>
            <person name="Kohn T."/>
            <person name="Peeters S.H."/>
            <person name="Heuer A."/>
            <person name="Rast P."/>
            <person name="Oberbeckmann S."/>
            <person name="Bunk B."/>
            <person name="Jeske O."/>
            <person name="Meyerdierks A."/>
            <person name="Storesund J.E."/>
            <person name="Kallscheuer N."/>
            <person name="Luecker S."/>
            <person name="Lage O.M."/>
            <person name="Pohl T."/>
            <person name="Merkel B.J."/>
            <person name="Hornburger P."/>
            <person name="Mueller R.-W."/>
            <person name="Bruemmer F."/>
            <person name="Labrenz M."/>
            <person name="Spormann A.M."/>
            <person name="Op den Camp H."/>
            <person name="Overmann J."/>
            <person name="Amann R."/>
            <person name="Jetten M.S.M."/>
            <person name="Mascher T."/>
            <person name="Medema M.H."/>
            <person name="Devos D.P."/>
            <person name="Kaster A.-K."/>
            <person name="Ovreas L."/>
            <person name="Rohde M."/>
            <person name="Galperin M.Y."/>
            <person name="Jogler C."/>
        </authorList>
    </citation>
    <scope>NUCLEOTIDE SEQUENCE [LARGE SCALE GENOMIC DNA]</scope>
    <source>
        <strain evidence="1 2">Pan241w</strain>
    </source>
</reference>
<dbReference type="EMBL" id="CP036269">
    <property type="protein sequence ID" value="QDT43016.1"/>
    <property type="molecule type" value="Genomic_DNA"/>
</dbReference>